<accession>A0A9D3Y8N2</accession>
<dbReference type="AlphaFoldDB" id="A0A9D3Y8N2"/>
<evidence type="ECO:0000313" key="3">
    <source>
        <dbReference type="Proteomes" id="UP000828390"/>
    </source>
</evidence>
<reference evidence="2" key="1">
    <citation type="journal article" date="2019" name="bioRxiv">
        <title>The Genome of the Zebra Mussel, Dreissena polymorpha: A Resource for Invasive Species Research.</title>
        <authorList>
            <person name="McCartney M.A."/>
            <person name="Auch B."/>
            <person name="Kono T."/>
            <person name="Mallez S."/>
            <person name="Zhang Y."/>
            <person name="Obille A."/>
            <person name="Becker A."/>
            <person name="Abrahante J.E."/>
            <person name="Garbe J."/>
            <person name="Badalamenti J.P."/>
            <person name="Herman A."/>
            <person name="Mangelson H."/>
            <person name="Liachko I."/>
            <person name="Sullivan S."/>
            <person name="Sone E.D."/>
            <person name="Koren S."/>
            <person name="Silverstein K.A.T."/>
            <person name="Beckman K.B."/>
            <person name="Gohl D.M."/>
        </authorList>
    </citation>
    <scope>NUCLEOTIDE SEQUENCE</scope>
    <source>
        <strain evidence="2">Duluth1</strain>
        <tissue evidence="2">Whole animal</tissue>
    </source>
</reference>
<feature type="region of interest" description="Disordered" evidence="1">
    <location>
        <begin position="19"/>
        <end position="56"/>
    </location>
</feature>
<sequence>MMPVEPWCVIRDEPWLYRDEPGLHRERPEDNQDGRENNRNGTVAPPGPIQTCRVRV</sequence>
<dbReference type="EMBL" id="JAIWYP010000016">
    <property type="protein sequence ID" value="KAH3693855.1"/>
    <property type="molecule type" value="Genomic_DNA"/>
</dbReference>
<evidence type="ECO:0000256" key="1">
    <source>
        <dbReference type="SAM" id="MobiDB-lite"/>
    </source>
</evidence>
<keyword evidence="3" id="KW-1185">Reference proteome</keyword>
<dbReference type="Proteomes" id="UP000828390">
    <property type="component" value="Unassembled WGS sequence"/>
</dbReference>
<protein>
    <submittedName>
        <fullName evidence="2">Uncharacterized protein</fullName>
    </submittedName>
</protein>
<proteinExistence type="predicted"/>
<feature type="compositionally biased region" description="Basic and acidic residues" evidence="1">
    <location>
        <begin position="19"/>
        <end position="38"/>
    </location>
</feature>
<organism evidence="2 3">
    <name type="scientific">Dreissena polymorpha</name>
    <name type="common">Zebra mussel</name>
    <name type="synonym">Mytilus polymorpha</name>
    <dbReference type="NCBI Taxonomy" id="45954"/>
    <lineage>
        <taxon>Eukaryota</taxon>
        <taxon>Metazoa</taxon>
        <taxon>Spiralia</taxon>
        <taxon>Lophotrochozoa</taxon>
        <taxon>Mollusca</taxon>
        <taxon>Bivalvia</taxon>
        <taxon>Autobranchia</taxon>
        <taxon>Heteroconchia</taxon>
        <taxon>Euheterodonta</taxon>
        <taxon>Imparidentia</taxon>
        <taxon>Neoheterodontei</taxon>
        <taxon>Myida</taxon>
        <taxon>Dreissenoidea</taxon>
        <taxon>Dreissenidae</taxon>
        <taxon>Dreissena</taxon>
    </lineage>
</organism>
<name>A0A9D3Y8N2_DREPO</name>
<reference evidence="2" key="2">
    <citation type="submission" date="2020-11" db="EMBL/GenBank/DDBJ databases">
        <authorList>
            <person name="McCartney M.A."/>
            <person name="Auch B."/>
            <person name="Kono T."/>
            <person name="Mallez S."/>
            <person name="Becker A."/>
            <person name="Gohl D.M."/>
            <person name="Silverstein K.A.T."/>
            <person name="Koren S."/>
            <person name="Bechman K.B."/>
            <person name="Herman A."/>
            <person name="Abrahante J.E."/>
            <person name="Garbe J."/>
        </authorList>
    </citation>
    <scope>NUCLEOTIDE SEQUENCE</scope>
    <source>
        <strain evidence="2">Duluth1</strain>
        <tissue evidence="2">Whole animal</tissue>
    </source>
</reference>
<comment type="caution">
    <text evidence="2">The sequence shown here is derived from an EMBL/GenBank/DDBJ whole genome shotgun (WGS) entry which is preliminary data.</text>
</comment>
<gene>
    <name evidence="2" type="ORF">DPMN_081294</name>
</gene>
<evidence type="ECO:0000313" key="2">
    <source>
        <dbReference type="EMBL" id="KAH3693855.1"/>
    </source>
</evidence>